<accession>A0A0H5QIM8</accession>
<name>A0A0H5QIM8_9EUKA</name>
<evidence type="ECO:0000313" key="1">
    <source>
        <dbReference type="EMBL" id="CRZ01502.1"/>
    </source>
</evidence>
<reference evidence="1" key="1">
    <citation type="submission" date="2015-04" db="EMBL/GenBank/DDBJ databases">
        <title>The genome sequence of the plant pathogenic Rhizarian Plasmodiophora brassicae reveals insights in its biotrophic life cycle and the origin of chitin synthesis.</title>
        <authorList>
            <person name="Schwelm A."/>
            <person name="Fogelqvist J."/>
            <person name="Knaust A."/>
            <person name="Julke S."/>
            <person name="Lilja T."/>
            <person name="Dhandapani V."/>
            <person name="Bonilla-Rosso G."/>
            <person name="Karlsson M."/>
            <person name="Shevchenko A."/>
            <person name="Choi S.R."/>
            <person name="Kim H.G."/>
            <person name="Park J.Y."/>
            <person name="Lim Y.P."/>
            <person name="Ludwig-Muller J."/>
            <person name="Dixelius C."/>
        </authorList>
    </citation>
    <scope>NUCLEOTIDE SEQUENCE</scope>
    <source>
        <tissue evidence="1">Potato root galls</tissue>
    </source>
</reference>
<protein>
    <submittedName>
        <fullName evidence="1">Uncharacterized protein</fullName>
    </submittedName>
</protein>
<sequence length="217" mass="25176">TAARRGPALRTFHAVWEMRFLIVFGLKIVAIWPTLIATDGNELWDNVPSWYEQQISNDHSIDQTVPFVHESNPSSHIPKVERILDSSLSCDQFMEGLEFGQDWEWDQSGLEHDSFDISHNSPPLLDDDMICLKDQLFQNVGQNLEQDAIQGRNPNWDPSIILFELAMTTMSEYFNCDVNQVENYVSLREFLVNIPLNRFVRIPLNSEEAFDHDHREL</sequence>
<dbReference type="EMBL" id="HACM01001060">
    <property type="protein sequence ID" value="CRZ01502.1"/>
    <property type="molecule type" value="Transcribed_RNA"/>
</dbReference>
<feature type="non-terminal residue" evidence="1">
    <location>
        <position position="1"/>
    </location>
</feature>
<organism evidence="1">
    <name type="scientific">Spongospora subterranea</name>
    <dbReference type="NCBI Taxonomy" id="70186"/>
    <lineage>
        <taxon>Eukaryota</taxon>
        <taxon>Sar</taxon>
        <taxon>Rhizaria</taxon>
        <taxon>Endomyxa</taxon>
        <taxon>Phytomyxea</taxon>
        <taxon>Plasmodiophorida</taxon>
        <taxon>Plasmodiophoridae</taxon>
        <taxon>Spongospora</taxon>
    </lineage>
</organism>
<proteinExistence type="predicted"/>
<dbReference type="AlphaFoldDB" id="A0A0H5QIM8"/>